<dbReference type="PRINTS" id="PR00080">
    <property type="entry name" value="SDRFAMILY"/>
</dbReference>
<keyword evidence="6" id="KW-1185">Reference proteome</keyword>
<dbReference type="Proteomes" id="UP000179441">
    <property type="component" value="Unassembled WGS sequence"/>
</dbReference>
<dbReference type="NCBIfam" id="NF006114">
    <property type="entry name" value="PRK08263.1"/>
    <property type="match status" value="1"/>
</dbReference>
<dbReference type="CDD" id="cd05374">
    <property type="entry name" value="17beta-HSD-like_SDR_c"/>
    <property type="match status" value="1"/>
</dbReference>
<reference evidence="5 6" key="1">
    <citation type="submission" date="2016-10" db="EMBL/GenBank/DDBJ databases">
        <title>Evaluation of Human, Veterinary and Environmental Mycobacterium chelonae Isolates by Core Genome Phylogenomic Analysis, Targeted Gene Comparison, and Anti-microbial Susceptibility Patterns: A Tale of Mistaken Identities.</title>
        <authorList>
            <person name="Fogelson S.B."/>
            <person name="Camus A.C."/>
            <person name="Lorenz W."/>
            <person name="Vasireddy R."/>
            <person name="Vasireddy S."/>
            <person name="Smith T."/>
            <person name="Brown-Elliott B.A."/>
            <person name="Wallace R.J.Jr."/>
            <person name="Hasan N.A."/>
            <person name="Reischl U."/>
            <person name="Sanchez S."/>
        </authorList>
    </citation>
    <scope>NUCLEOTIDE SEQUENCE [LARGE SCALE GENOMIC DNA]</scope>
    <source>
        <strain evidence="5 6">15518</strain>
    </source>
</reference>
<evidence type="ECO:0000256" key="2">
    <source>
        <dbReference type="ARBA" id="ARBA00023002"/>
    </source>
</evidence>
<proteinExistence type="inferred from homology"/>
<dbReference type="PRINTS" id="PR00081">
    <property type="entry name" value="GDHRDH"/>
</dbReference>
<evidence type="ECO:0000256" key="1">
    <source>
        <dbReference type="ARBA" id="ARBA00006484"/>
    </source>
</evidence>
<organism evidence="5 6">
    <name type="scientific">Mycobacteroides chelonae</name>
    <name type="common">Mycobacterium chelonae</name>
    <dbReference type="NCBI Taxonomy" id="1774"/>
    <lineage>
        <taxon>Bacteria</taxon>
        <taxon>Bacillati</taxon>
        <taxon>Actinomycetota</taxon>
        <taxon>Actinomycetes</taxon>
        <taxon>Mycobacteriales</taxon>
        <taxon>Mycobacteriaceae</taxon>
        <taxon>Mycobacteroides</taxon>
    </lineage>
</organism>
<dbReference type="AlphaFoldDB" id="A0A1S1M7G3"/>
<evidence type="ECO:0000259" key="4">
    <source>
        <dbReference type="SMART" id="SM00822"/>
    </source>
</evidence>
<dbReference type="Gene3D" id="3.40.50.720">
    <property type="entry name" value="NAD(P)-binding Rossmann-like Domain"/>
    <property type="match status" value="1"/>
</dbReference>
<gene>
    <name evidence="5" type="ORF">BKG84_07180</name>
</gene>
<accession>A0A1S1M7G3</accession>
<evidence type="ECO:0000256" key="3">
    <source>
        <dbReference type="RuleBase" id="RU000363"/>
    </source>
</evidence>
<dbReference type="InterPro" id="IPR036291">
    <property type="entry name" value="NAD(P)-bd_dom_sf"/>
</dbReference>
<feature type="domain" description="Ketoreductase" evidence="4">
    <location>
        <begin position="7"/>
        <end position="187"/>
    </location>
</feature>
<dbReference type="InterPro" id="IPR020904">
    <property type="entry name" value="Sc_DH/Rdtase_CS"/>
</dbReference>
<sequence length="274" mass="29055">MAEQLSKTWFITGASRGLGRAWATAALERGDRVALAVREAEAVVDLVGRFGDAALPVTLDVTDRQAALAGITLAHKVFGRLDVVVNNAGFVLTGAAEELSEDDVRAQFETNTFGVIWVVQAALPVLRAQGAGHILNVSSLSGVSAFANSSLYSASKWAVEGFSQALRLDVKHLGIRVTVIEPGPYDTELYSSMRKPASTIPDYQSARERAQSGSGELHQGGNITASAQAILAVVDAPDPPLRILLGGHRAFVAADYESRLAEWNEWEDVSAAAG</sequence>
<evidence type="ECO:0000313" key="5">
    <source>
        <dbReference type="EMBL" id="OHU80559.1"/>
    </source>
</evidence>
<evidence type="ECO:0000313" key="6">
    <source>
        <dbReference type="Proteomes" id="UP000179441"/>
    </source>
</evidence>
<name>A0A1S1M7G3_MYCCH</name>
<dbReference type="GO" id="GO:0016491">
    <property type="term" value="F:oxidoreductase activity"/>
    <property type="evidence" value="ECO:0007669"/>
    <property type="project" value="UniProtKB-KW"/>
</dbReference>
<dbReference type="InterPro" id="IPR002347">
    <property type="entry name" value="SDR_fam"/>
</dbReference>
<dbReference type="InterPro" id="IPR051911">
    <property type="entry name" value="SDR_oxidoreductase"/>
</dbReference>
<keyword evidence="2" id="KW-0560">Oxidoreductase</keyword>
<dbReference type="InterPro" id="IPR057326">
    <property type="entry name" value="KR_dom"/>
</dbReference>
<dbReference type="SMART" id="SM00822">
    <property type="entry name" value="PKS_KR"/>
    <property type="match status" value="1"/>
</dbReference>
<dbReference type="RefSeq" id="WP_070926614.1">
    <property type="nucleotide sequence ID" value="NZ_CP050145.1"/>
</dbReference>
<dbReference type="Pfam" id="PF00106">
    <property type="entry name" value="adh_short"/>
    <property type="match status" value="1"/>
</dbReference>
<dbReference type="PANTHER" id="PTHR43976:SF16">
    <property type="entry name" value="SHORT-CHAIN DEHYDROGENASE_REDUCTASE FAMILY PROTEIN"/>
    <property type="match status" value="1"/>
</dbReference>
<dbReference type="PANTHER" id="PTHR43976">
    <property type="entry name" value="SHORT CHAIN DEHYDROGENASE"/>
    <property type="match status" value="1"/>
</dbReference>
<dbReference type="SUPFAM" id="SSF51735">
    <property type="entry name" value="NAD(P)-binding Rossmann-fold domains"/>
    <property type="match status" value="1"/>
</dbReference>
<comment type="caution">
    <text evidence="5">The sequence shown here is derived from an EMBL/GenBank/DDBJ whole genome shotgun (WGS) entry which is preliminary data.</text>
</comment>
<protein>
    <submittedName>
        <fullName evidence="5">Short-chain dehydrogenase/reductase</fullName>
    </submittedName>
</protein>
<dbReference type="EMBL" id="MLIS01000001">
    <property type="protein sequence ID" value="OHU80559.1"/>
    <property type="molecule type" value="Genomic_DNA"/>
</dbReference>
<comment type="similarity">
    <text evidence="1 3">Belongs to the short-chain dehydrogenases/reductases (SDR) family.</text>
</comment>
<dbReference type="PROSITE" id="PS00061">
    <property type="entry name" value="ADH_SHORT"/>
    <property type="match status" value="1"/>
</dbReference>